<proteinExistence type="predicted"/>
<evidence type="ECO:0000313" key="1">
    <source>
        <dbReference type="EMBL" id="KAL3652630.1"/>
    </source>
</evidence>
<evidence type="ECO:0008006" key="3">
    <source>
        <dbReference type="Google" id="ProtNLM"/>
    </source>
</evidence>
<sequence length="97" mass="10831">MQMSSNDNYNPFLVDPFELPAVSNEQSAVSAPTFQATPTFSAQNTDEIPFPVDDPFANGGEFTGEKMFSGSMDKQSLQREQHLWLHNQNKIIAKHLA</sequence>
<name>A0ABD3EHM7_9LAMI</name>
<evidence type="ECO:0000313" key="2">
    <source>
        <dbReference type="Proteomes" id="UP001632038"/>
    </source>
</evidence>
<gene>
    <name evidence="1" type="ORF">CASFOL_002311</name>
</gene>
<keyword evidence="2" id="KW-1185">Reference proteome</keyword>
<accession>A0ABD3EHM7</accession>
<dbReference type="AlphaFoldDB" id="A0ABD3EHM7"/>
<protein>
    <recommendedName>
        <fullName evidence="3">Clathrin light chain</fullName>
    </recommendedName>
</protein>
<organism evidence="1 2">
    <name type="scientific">Castilleja foliolosa</name>
    <dbReference type="NCBI Taxonomy" id="1961234"/>
    <lineage>
        <taxon>Eukaryota</taxon>
        <taxon>Viridiplantae</taxon>
        <taxon>Streptophyta</taxon>
        <taxon>Embryophyta</taxon>
        <taxon>Tracheophyta</taxon>
        <taxon>Spermatophyta</taxon>
        <taxon>Magnoliopsida</taxon>
        <taxon>eudicotyledons</taxon>
        <taxon>Gunneridae</taxon>
        <taxon>Pentapetalae</taxon>
        <taxon>asterids</taxon>
        <taxon>lamiids</taxon>
        <taxon>Lamiales</taxon>
        <taxon>Orobanchaceae</taxon>
        <taxon>Pedicularideae</taxon>
        <taxon>Castillejinae</taxon>
        <taxon>Castilleja</taxon>
    </lineage>
</organism>
<comment type="caution">
    <text evidence="1">The sequence shown here is derived from an EMBL/GenBank/DDBJ whole genome shotgun (WGS) entry which is preliminary data.</text>
</comment>
<reference evidence="2" key="1">
    <citation type="journal article" date="2024" name="IScience">
        <title>Strigolactones Initiate the Formation of Haustorium-like Structures in Castilleja.</title>
        <authorList>
            <person name="Buerger M."/>
            <person name="Peterson D."/>
            <person name="Chory J."/>
        </authorList>
    </citation>
    <scope>NUCLEOTIDE SEQUENCE [LARGE SCALE GENOMIC DNA]</scope>
</reference>
<dbReference type="EMBL" id="JAVIJP010000005">
    <property type="protein sequence ID" value="KAL3652630.1"/>
    <property type="molecule type" value="Genomic_DNA"/>
</dbReference>
<dbReference type="Proteomes" id="UP001632038">
    <property type="component" value="Unassembled WGS sequence"/>
</dbReference>